<evidence type="ECO:0000256" key="2">
    <source>
        <dbReference type="ARBA" id="ARBA00022737"/>
    </source>
</evidence>
<dbReference type="Gene3D" id="1.25.40.20">
    <property type="entry name" value="Ankyrin repeat-containing domain"/>
    <property type="match status" value="4"/>
</dbReference>
<feature type="coiled-coil region" evidence="5">
    <location>
        <begin position="21"/>
        <end position="62"/>
    </location>
</feature>
<dbReference type="Gene3D" id="3.40.50.300">
    <property type="entry name" value="P-loop containing nucleotide triphosphate hydrolases"/>
    <property type="match status" value="1"/>
</dbReference>
<dbReference type="EMBL" id="JAGMUV010000005">
    <property type="protein sequence ID" value="KAH7156175.1"/>
    <property type="molecule type" value="Genomic_DNA"/>
</dbReference>
<evidence type="ECO:0000256" key="3">
    <source>
        <dbReference type="ARBA" id="ARBA00023043"/>
    </source>
</evidence>
<dbReference type="InterPro" id="IPR036770">
    <property type="entry name" value="Ankyrin_rpt-contain_sf"/>
</dbReference>
<reference evidence="8" key="1">
    <citation type="journal article" date="2021" name="Nat. Commun.">
        <title>Genetic determinants of endophytism in the Arabidopsis root mycobiome.</title>
        <authorList>
            <person name="Mesny F."/>
            <person name="Miyauchi S."/>
            <person name="Thiergart T."/>
            <person name="Pickel B."/>
            <person name="Atanasova L."/>
            <person name="Karlsson M."/>
            <person name="Huettel B."/>
            <person name="Barry K.W."/>
            <person name="Haridas S."/>
            <person name="Chen C."/>
            <person name="Bauer D."/>
            <person name="Andreopoulos W."/>
            <person name="Pangilinan J."/>
            <person name="LaButti K."/>
            <person name="Riley R."/>
            <person name="Lipzen A."/>
            <person name="Clum A."/>
            <person name="Drula E."/>
            <person name="Henrissat B."/>
            <person name="Kohler A."/>
            <person name="Grigoriev I.V."/>
            <person name="Martin F.M."/>
            <person name="Hacquard S."/>
        </authorList>
    </citation>
    <scope>NUCLEOTIDE SEQUENCE</scope>
    <source>
        <strain evidence="8">MPI-CAGE-AT-0147</strain>
    </source>
</reference>
<keyword evidence="9" id="KW-1185">Reference proteome</keyword>
<dbReference type="PANTHER" id="PTHR24161">
    <property type="entry name" value="ANK_REP_REGION DOMAIN-CONTAINING PROTEIN-RELATED"/>
    <property type="match status" value="1"/>
</dbReference>
<feature type="repeat" description="ANK" evidence="4">
    <location>
        <begin position="706"/>
        <end position="728"/>
    </location>
</feature>
<feature type="repeat" description="ANK" evidence="4">
    <location>
        <begin position="902"/>
        <end position="926"/>
    </location>
</feature>
<dbReference type="Proteomes" id="UP000738349">
    <property type="component" value="Unassembled WGS sequence"/>
</dbReference>
<dbReference type="SUPFAM" id="SSF48403">
    <property type="entry name" value="Ankyrin repeat"/>
    <property type="match status" value="2"/>
</dbReference>
<evidence type="ECO:0000256" key="5">
    <source>
        <dbReference type="SAM" id="Coils"/>
    </source>
</evidence>
<organism evidence="8 9">
    <name type="scientific">Dactylonectria macrodidyma</name>
    <dbReference type="NCBI Taxonomy" id="307937"/>
    <lineage>
        <taxon>Eukaryota</taxon>
        <taxon>Fungi</taxon>
        <taxon>Dikarya</taxon>
        <taxon>Ascomycota</taxon>
        <taxon>Pezizomycotina</taxon>
        <taxon>Sordariomycetes</taxon>
        <taxon>Hypocreomycetidae</taxon>
        <taxon>Hypocreales</taxon>
        <taxon>Nectriaceae</taxon>
        <taxon>Dactylonectria</taxon>
    </lineage>
</organism>
<evidence type="ECO:0000259" key="6">
    <source>
        <dbReference type="Pfam" id="PF22939"/>
    </source>
</evidence>
<dbReference type="PROSITE" id="PS50088">
    <property type="entry name" value="ANK_REPEAT"/>
    <property type="match status" value="9"/>
</dbReference>
<dbReference type="Pfam" id="PF22939">
    <property type="entry name" value="WHD_GPIID"/>
    <property type="match status" value="1"/>
</dbReference>
<dbReference type="InterPro" id="IPR054471">
    <property type="entry name" value="GPIID_WHD"/>
</dbReference>
<feature type="domain" description="Nephrocystin 3-like N-terminal" evidence="7">
    <location>
        <begin position="216"/>
        <end position="381"/>
    </location>
</feature>
<feature type="repeat" description="ANK" evidence="4">
    <location>
        <begin position="1075"/>
        <end position="1107"/>
    </location>
</feature>
<feature type="repeat" description="ANK" evidence="4">
    <location>
        <begin position="864"/>
        <end position="888"/>
    </location>
</feature>
<dbReference type="OrthoDB" id="448455at2759"/>
<dbReference type="Pfam" id="PF12796">
    <property type="entry name" value="Ank_2"/>
    <property type="match status" value="4"/>
</dbReference>
<dbReference type="SUPFAM" id="SSF52540">
    <property type="entry name" value="P-loop containing nucleoside triphosphate hydrolases"/>
    <property type="match status" value="1"/>
</dbReference>
<feature type="repeat" description="ANK" evidence="4">
    <location>
        <begin position="740"/>
        <end position="764"/>
    </location>
</feature>
<dbReference type="EC" id="2.3.1.225" evidence="1"/>
<feature type="repeat" description="ANK" evidence="4">
    <location>
        <begin position="1004"/>
        <end position="1036"/>
    </location>
</feature>
<sequence length="1148" mass="127036">MDSLSTTTASVIAVVQLSSKVVKYINSAKGATQERKSLREELRACERILQQLIDEADDSEEGQAWSNTIEALEAPGAPLGRLWVTLSEVKERLQPQEGIRKTLARLKWPFNEKEIKEIYGTIEREKSLLQLALTNNSRQLLQEIKITSDENNKQLTKLVQAIKATSQAALHDGLDWLQRQNDERGRVGERLAILSWLTPEDYAAQKSDFLSRRQAGTGRWLLDSPEFKKWLELEKETLLCPGIPGAGKTILTSIVIEELLNRFRDDRKTGVAYLYCDFRRQDEQTPGSLFASLLRQLAQNHSSLPDCLKLLHERHKDRQTRPLFEEVTMALHSTAGLYSRVFVVIDALDECRVMGGYRDKFLSAILALQAECGVNLFVTSRPIPGIIEVFDRSTTFEILASEYDVRRFLDGNISHLPSFVQRSSDLQEEVKAAIVIAVDGMFLLAKLHLESLVGKRSVKALRTALAKLPTGSEAYDCAYNDAMKRIEGQVHDQEELAKQVISWITRARRQLTTTELQHALAVEVGKVALDKDNLPQIDDMVSSCAGLVTVDKESNVIRLVHFTAQEYFVRTWQQWFPHAEADITTICCTYLSFEVFLTGPCKLSEEYEKRLQENPLFEYTAQNWGSHAVNAEAPCQQAIDFLRSNSKVEASSQALFIDRRKITAGRGYCGGFPAHFRGFHQAAYFGVDYAIKMFLNDEDPNVEDGNGRTPLYYSVSNGHDGVVKLLLETESVDPDSKDDDGRSPLSWAAMNGHEAVIKLLLGTGKVDPNSKDNYWRSPLAWAAANNHVAAVEILLATEGVDDESKKINPNDSRMSDLYGDDPWTFGGERSYRAPLSWAAEAGNEIIVKLLLETGLVEVEPKDQFGLTPLSYAVRKGYRAIVERLLATGKADPDSKATGKFVRGRTPLSFAAAQGSISVVQQLLDTGKVDPDSKTSGPYLPGRTPLSFAAENGQRAAVKLLLETRKVDVDSMSTGKYVPSLAPLIWVGNESGVGIELSSASGRAIGRTPLSWAAEAGKEAVVQLLLDNGADVNSMDRNGWTPLLWAASQGREAVVELLLTVPGVKADQEATSDYDNGRTSLSLAAEGGCSATIRLLLSKGLDANSRDQQGRTPLLWAAMEGHDDVFQELLKAGAETDLPDEDGRTPLSW</sequence>
<feature type="non-terminal residue" evidence="8">
    <location>
        <position position="1"/>
    </location>
</feature>
<evidence type="ECO:0000256" key="4">
    <source>
        <dbReference type="PROSITE-ProRule" id="PRU00023"/>
    </source>
</evidence>
<feature type="repeat" description="ANK" evidence="4">
    <location>
        <begin position="940"/>
        <end position="962"/>
    </location>
</feature>
<gene>
    <name evidence="8" type="ORF">EDB81DRAFT_867335</name>
</gene>
<dbReference type="Pfam" id="PF24883">
    <property type="entry name" value="NPHP3_N"/>
    <property type="match status" value="1"/>
</dbReference>
<evidence type="ECO:0000313" key="9">
    <source>
        <dbReference type="Proteomes" id="UP000738349"/>
    </source>
</evidence>
<feature type="repeat" description="ANK" evidence="4">
    <location>
        <begin position="1037"/>
        <end position="1058"/>
    </location>
</feature>
<dbReference type="SMART" id="SM00248">
    <property type="entry name" value="ANK"/>
    <property type="match status" value="11"/>
</dbReference>
<dbReference type="PROSITE" id="PS50297">
    <property type="entry name" value="ANK_REP_REGION"/>
    <property type="match status" value="9"/>
</dbReference>
<keyword evidence="2" id="KW-0677">Repeat</keyword>
<feature type="domain" description="GPI inositol-deacylase winged helix" evidence="6">
    <location>
        <begin position="494"/>
        <end position="570"/>
    </location>
</feature>
<dbReference type="AlphaFoldDB" id="A0A9P9F7K4"/>
<comment type="caution">
    <text evidence="8">The sequence shown here is derived from an EMBL/GenBank/DDBJ whole genome shotgun (WGS) entry which is preliminary data.</text>
</comment>
<evidence type="ECO:0000259" key="7">
    <source>
        <dbReference type="Pfam" id="PF24883"/>
    </source>
</evidence>
<dbReference type="PRINTS" id="PR01415">
    <property type="entry name" value="ANKYRIN"/>
</dbReference>
<dbReference type="InterPro" id="IPR002110">
    <property type="entry name" value="Ankyrin_rpt"/>
</dbReference>
<dbReference type="PANTHER" id="PTHR24161:SF85">
    <property type="entry name" value="PALMITOYLTRANSFERASE HIP14"/>
    <property type="match status" value="1"/>
</dbReference>
<evidence type="ECO:0000313" key="8">
    <source>
        <dbReference type="EMBL" id="KAH7156175.1"/>
    </source>
</evidence>
<dbReference type="InterPro" id="IPR027417">
    <property type="entry name" value="P-loop_NTPase"/>
</dbReference>
<feature type="repeat" description="ANK" evidence="4">
    <location>
        <begin position="1108"/>
        <end position="1140"/>
    </location>
</feature>
<protein>
    <recommendedName>
        <fullName evidence="1">protein S-acyltransferase</fullName>
        <ecNumber evidence="1">2.3.1.225</ecNumber>
    </recommendedName>
</protein>
<dbReference type="InterPro" id="IPR056884">
    <property type="entry name" value="NPHP3-like_N"/>
</dbReference>
<proteinExistence type="predicted"/>
<keyword evidence="3 4" id="KW-0040">ANK repeat</keyword>
<keyword evidence="5" id="KW-0175">Coiled coil</keyword>
<accession>A0A9P9F7K4</accession>
<name>A0A9P9F7K4_9HYPO</name>
<evidence type="ECO:0000256" key="1">
    <source>
        <dbReference type="ARBA" id="ARBA00012210"/>
    </source>
</evidence>